<dbReference type="SUPFAM" id="SSF53448">
    <property type="entry name" value="Nucleotide-diphospho-sugar transferases"/>
    <property type="match status" value="1"/>
</dbReference>
<keyword evidence="5" id="KW-0328">Glycosyltransferase</keyword>
<feature type="region of interest" description="Disordered" evidence="13">
    <location>
        <begin position="1"/>
        <end position="62"/>
    </location>
</feature>
<dbReference type="EMBL" id="CAUYUE010000007">
    <property type="protein sequence ID" value="CAK0782621.1"/>
    <property type="molecule type" value="Genomic_DNA"/>
</dbReference>
<evidence type="ECO:0000256" key="11">
    <source>
        <dbReference type="ARBA" id="ARBA00023277"/>
    </source>
</evidence>
<feature type="transmembrane region" description="Helical" evidence="14">
    <location>
        <begin position="558"/>
        <end position="577"/>
    </location>
</feature>
<dbReference type="EC" id="3.2.1.4" evidence="4"/>
<comment type="subcellular location">
    <subcellularLocation>
        <location evidence="2">Membrane</location>
        <topology evidence="2">Multi-pass membrane protein</topology>
    </subcellularLocation>
</comment>
<dbReference type="Pfam" id="PF00759">
    <property type="entry name" value="Glyco_hydro_9"/>
    <property type="match status" value="1"/>
</dbReference>
<dbReference type="Gene3D" id="3.90.550.10">
    <property type="entry name" value="Spore Coat Polysaccharide Biosynthesis Protein SpsA, Chain A"/>
    <property type="match status" value="1"/>
</dbReference>
<dbReference type="GO" id="GO:0016020">
    <property type="term" value="C:membrane"/>
    <property type="evidence" value="ECO:0007669"/>
    <property type="project" value="UniProtKB-SubCell"/>
</dbReference>
<dbReference type="PANTHER" id="PTHR43867">
    <property type="entry name" value="CELLULOSE SYNTHASE CATALYTIC SUBUNIT A [UDP-FORMING]"/>
    <property type="match status" value="1"/>
</dbReference>
<feature type="transmembrane region" description="Helical" evidence="14">
    <location>
        <begin position="95"/>
        <end position="115"/>
    </location>
</feature>
<evidence type="ECO:0000256" key="3">
    <source>
        <dbReference type="ARBA" id="ARBA00007072"/>
    </source>
</evidence>
<keyword evidence="7 14" id="KW-0812">Transmembrane</keyword>
<evidence type="ECO:0000256" key="8">
    <source>
        <dbReference type="ARBA" id="ARBA00022989"/>
    </source>
</evidence>
<feature type="compositionally biased region" description="Basic and acidic residues" evidence="13">
    <location>
        <begin position="12"/>
        <end position="31"/>
    </location>
</feature>
<dbReference type="PANTHER" id="PTHR43867:SF2">
    <property type="entry name" value="CELLULOSE SYNTHASE CATALYTIC SUBUNIT A [UDP-FORMING]"/>
    <property type="match status" value="1"/>
</dbReference>
<evidence type="ECO:0000256" key="5">
    <source>
        <dbReference type="ARBA" id="ARBA00022676"/>
    </source>
</evidence>
<evidence type="ECO:0000313" key="16">
    <source>
        <dbReference type="EMBL" id="CAK0782621.1"/>
    </source>
</evidence>
<dbReference type="InterPro" id="IPR012341">
    <property type="entry name" value="6hp_glycosidase-like_sf"/>
</dbReference>
<evidence type="ECO:0000259" key="15">
    <source>
        <dbReference type="Pfam" id="PF00759"/>
    </source>
</evidence>
<evidence type="ECO:0000313" key="17">
    <source>
        <dbReference type="Proteomes" id="UP001314263"/>
    </source>
</evidence>
<dbReference type="AlphaFoldDB" id="A0AAV1I5K9"/>
<feature type="transmembrane region" description="Helical" evidence="14">
    <location>
        <begin position="589"/>
        <end position="609"/>
    </location>
</feature>
<evidence type="ECO:0000256" key="7">
    <source>
        <dbReference type="ARBA" id="ARBA00022692"/>
    </source>
</evidence>
<comment type="catalytic activity">
    <reaction evidence="1">
        <text>Endohydrolysis of (1-&gt;4)-beta-D-glucosidic linkages in cellulose, lichenin and cereal beta-D-glucans.</text>
        <dbReference type="EC" id="3.2.1.4"/>
    </reaction>
</comment>
<evidence type="ECO:0000256" key="2">
    <source>
        <dbReference type="ARBA" id="ARBA00004141"/>
    </source>
</evidence>
<feature type="transmembrane region" description="Helical" evidence="14">
    <location>
        <begin position="441"/>
        <end position="462"/>
    </location>
</feature>
<reference evidence="16 17" key="1">
    <citation type="submission" date="2023-10" db="EMBL/GenBank/DDBJ databases">
        <authorList>
            <person name="Maclean D."/>
            <person name="Macfadyen A."/>
        </authorList>
    </citation>
    <scope>NUCLEOTIDE SEQUENCE [LARGE SCALE GENOMIC DNA]</scope>
</reference>
<dbReference type="Proteomes" id="UP001314263">
    <property type="component" value="Unassembled WGS sequence"/>
</dbReference>
<organism evidence="16 17">
    <name type="scientific">Coccomyxa viridis</name>
    <dbReference type="NCBI Taxonomy" id="1274662"/>
    <lineage>
        <taxon>Eukaryota</taxon>
        <taxon>Viridiplantae</taxon>
        <taxon>Chlorophyta</taxon>
        <taxon>core chlorophytes</taxon>
        <taxon>Trebouxiophyceae</taxon>
        <taxon>Trebouxiophyceae incertae sedis</taxon>
        <taxon>Coccomyxaceae</taxon>
        <taxon>Coccomyxa</taxon>
    </lineage>
</organism>
<dbReference type="Gene3D" id="1.50.10.10">
    <property type="match status" value="1"/>
</dbReference>
<feature type="compositionally biased region" description="Polar residues" evidence="13">
    <location>
        <begin position="32"/>
        <end position="43"/>
    </location>
</feature>
<keyword evidence="9" id="KW-0136">Cellulose degradation</keyword>
<sequence length="1147" mass="127070">MANEEDGQPPPGKDDRVKAWLKHQEKDREGQTDSNAITTTSSPEGKGIKAGPPPPNYQAPAFNAPDVERGMLTKQKQPIGEEPREFIRFRRETKINIIGSISFTAYILTLGFYLWVRITKTLDLGPYLWYGILILSIEMLGATTVILYGINLVRDPVMTTYHMAAGDDPTNPGNVRTRFPYHIRVCVPCYKESLEILRRTIMAAYDATLPTGCARTIYLCDDGKDPKKRKWVDSLAADVVYVSGRKRPPGEMNGKSGNINNVCSQLYPPGTVVPGNELICIFDADQVCSKDFFLKTVPLFDGGDDVGMVLSPQCFHNLNLHTDIFNHSNVHFWEYMQPGYDALSFISCTGTNFLVRSNALLEVGGSPTWTLTEDYALGMELKKYGWHCRYVQEYLAIGEAPDQIRNCYQQRSRWCKGHFQIMFSWQHCPLFQRKLSWIMRILYSSGVWSYIVGAISTPTFIVIPCVTIWFGVFPIVVSQWAALGVTVYYLATNMVLYYVRSWLHIEALWFANVANQLMWWTYIKALYRALNSFFGSRIQFKTTLKGASMLMNSALRDLWMPGLCAFLLLASIITGFVKLAQGPTLASPLIISILWAFVALVPPALALYYATIARGPSLAWLCRIGLVLSFLAGITAVLLMWALYPVNYDYGQALKMSNFFYNAQRVGALPPDNSVPWRSNSLLYETGPNNADLTGGWLNGGPAGNLKMTMPTAFTVSVLSWSMLAFPDGYARANATSDTMSTIKWGADYLLKTLVYDATDTTNLTGLIYQVGNLTTDSLFWGRPEDITMKRPYYVASADSMSDLGGATVGALASAAMAWRPTDYGYYQRLMAAAAQVYATSLRSIASYSSGVRMASCEDQYAKALQGANVVPVCISAAAQLNGSAVALYNSSSVYDKLLWAATWMYRATGDTDYLGDAESFYLSHIYNEGGTQTDLFNWNDYYWAANVLLAEVTDGGTFHQQAQNFLANWVCGYGSLVSYTAKGRAWNTNDGTLAETQNAVFLAARYAKYVAPSNPKKSAKYYCWARAQTRYILGDAGYSLVVGYGHDAPSHVQNEAASCPPEPIACNAVSAELSPNPNPNTVYGALVEGPIYTDAFQDVRTLNQTRVILEYNAGFTAAMAGMVEAPGTWEVCLQGYSVLVKDTIIC</sequence>
<keyword evidence="17" id="KW-1185">Reference proteome</keyword>
<comment type="similarity">
    <text evidence="3">Belongs to the glycosyl hydrolase 9 (cellulase E) family.</text>
</comment>
<name>A0AAV1I5K9_9CHLO</name>
<feature type="transmembrane region" description="Helical" evidence="14">
    <location>
        <begin position="621"/>
        <end position="644"/>
    </location>
</feature>
<protein>
    <recommendedName>
        <fullName evidence="4">cellulase</fullName>
        <ecNumber evidence="4">3.2.1.4</ecNumber>
    </recommendedName>
</protein>
<dbReference type="InterPro" id="IPR008928">
    <property type="entry name" value="6-hairpin_glycosidase_sf"/>
</dbReference>
<dbReference type="InterPro" id="IPR001701">
    <property type="entry name" value="Glyco_hydro_9"/>
</dbReference>
<dbReference type="SUPFAM" id="SSF48208">
    <property type="entry name" value="Six-hairpin glycosidases"/>
    <property type="match status" value="1"/>
</dbReference>
<evidence type="ECO:0000256" key="13">
    <source>
        <dbReference type="SAM" id="MobiDB-lite"/>
    </source>
</evidence>
<dbReference type="InterPro" id="IPR029044">
    <property type="entry name" value="Nucleotide-diphossugar_trans"/>
</dbReference>
<proteinExistence type="inferred from homology"/>
<evidence type="ECO:0000256" key="6">
    <source>
        <dbReference type="ARBA" id="ARBA00022679"/>
    </source>
</evidence>
<evidence type="ECO:0000256" key="14">
    <source>
        <dbReference type="SAM" id="Phobius"/>
    </source>
</evidence>
<evidence type="ECO:0000256" key="12">
    <source>
        <dbReference type="ARBA" id="ARBA00023326"/>
    </source>
</evidence>
<keyword evidence="11" id="KW-0119">Carbohydrate metabolism</keyword>
<keyword evidence="12" id="KW-0624">Polysaccharide degradation</keyword>
<evidence type="ECO:0000256" key="10">
    <source>
        <dbReference type="ARBA" id="ARBA00023136"/>
    </source>
</evidence>
<evidence type="ECO:0000256" key="4">
    <source>
        <dbReference type="ARBA" id="ARBA00012601"/>
    </source>
</evidence>
<dbReference type="GO" id="GO:0008810">
    <property type="term" value="F:cellulase activity"/>
    <property type="evidence" value="ECO:0007669"/>
    <property type="project" value="UniProtKB-EC"/>
</dbReference>
<keyword evidence="8 14" id="KW-1133">Transmembrane helix</keyword>
<dbReference type="InterPro" id="IPR050321">
    <property type="entry name" value="Glycosyltr_2/OpgH_subfam"/>
</dbReference>
<feature type="domain" description="Glycoside hydrolase family 9" evidence="15">
    <location>
        <begin position="650"/>
        <end position="1120"/>
    </location>
</feature>
<evidence type="ECO:0000256" key="9">
    <source>
        <dbReference type="ARBA" id="ARBA00023001"/>
    </source>
</evidence>
<dbReference type="Pfam" id="PF13641">
    <property type="entry name" value="Glyco_tranf_2_3"/>
    <property type="match status" value="1"/>
</dbReference>
<gene>
    <name evidence="16" type="ORF">CVIRNUC_005823</name>
</gene>
<evidence type="ECO:0000256" key="1">
    <source>
        <dbReference type="ARBA" id="ARBA00000966"/>
    </source>
</evidence>
<keyword evidence="10 14" id="KW-0472">Membrane</keyword>
<dbReference type="GO" id="GO:0016757">
    <property type="term" value="F:glycosyltransferase activity"/>
    <property type="evidence" value="ECO:0007669"/>
    <property type="project" value="UniProtKB-KW"/>
</dbReference>
<comment type="caution">
    <text evidence="16">The sequence shown here is derived from an EMBL/GenBank/DDBJ whole genome shotgun (WGS) entry which is preliminary data.</text>
</comment>
<feature type="transmembrane region" description="Helical" evidence="14">
    <location>
        <begin position="468"/>
        <end position="491"/>
    </location>
</feature>
<keyword evidence="6" id="KW-0808">Transferase</keyword>
<feature type="transmembrane region" description="Helical" evidence="14">
    <location>
        <begin position="127"/>
        <end position="150"/>
    </location>
</feature>
<dbReference type="GO" id="GO:0030245">
    <property type="term" value="P:cellulose catabolic process"/>
    <property type="evidence" value="ECO:0007669"/>
    <property type="project" value="UniProtKB-KW"/>
</dbReference>
<accession>A0AAV1I5K9</accession>